<dbReference type="GO" id="GO:0008237">
    <property type="term" value="F:metallopeptidase activity"/>
    <property type="evidence" value="ECO:0007669"/>
    <property type="project" value="UniProtKB-KW"/>
</dbReference>
<dbReference type="InterPro" id="IPR027268">
    <property type="entry name" value="Peptidase_M4/M1_CTD_sf"/>
</dbReference>
<dbReference type="Pfam" id="PF17900">
    <property type="entry name" value="Peptidase_M1_N"/>
    <property type="match status" value="1"/>
</dbReference>
<keyword evidence="4" id="KW-0336">GPI-anchor</keyword>
<keyword evidence="9" id="KW-0482">Metalloprotease</keyword>
<keyword evidence="6" id="KW-0479">Metal-binding</keyword>
<dbReference type="GO" id="GO:0098552">
    <property type="term" value="C:side of membrane"/>
    <property type="evidence" value="ECO:0007669"/>
    <property type="project" value="UniProtKB-KW"/>
</dbReference>
<feature type="domain" description="ERAP1-like C-terminal" evidence="13">
    <location>
        <begin position="646"/>
        <end position="975"/>
    </location>
</feature>
<feature type="region of interest" description="Disordered" evidence="11">
    <location>
        <begin position="1"/>
        <end position="20"/>
    </location>
</feature>
<name>A0A195BLM7_9HYME</name>
<evidence type="ECO:0000256" key="11">
    <source>
        <dbReference type="SAM" id="MobiDB-lite"/>
    </source>
</evidence>
<dbReference type="GO" id="GO:0008270">
    <property type="term" value="F:zinc ion binding"/>
    <property type="evidence" value="ECO:0007669"/>
    <property type="project" value="InterPro"/>
</dbReference>
<accession>A0A195BLM7</accession>
<comment type="cofactor">
    <cofactor evidence="1">
        <name>Zn(2+)</name>
        <dbReference type="ChEBI" id="CHEBI:29105"/>
    </cofactor>
</comment>
<dbReference type="STRING" id="520822.A0A195BLM7"/>
<dbReference type="PANTHER" id="PTHR11533">
    <property type="entry name" value="PROTEASE M1 ZINC METALLOPROTEASE"/>
    <property type="match status" value="1"/>
</dbReference>
<evidence type="ECO:0000256" key="3">
    <source>
        <dbReference type="ARBA" id="ARBA00010136"/>
    </source>
</evidence>
<evidence type="ECO:0000259" key="13">
    <source>
        <dbReference type="Pfam" id="PF11838"/>
    </source>
</evidence>
<evidence type="ECO:0000256" key="7">
    <source>
        <dbReference type="ARBA" id="ARBA00022801"/>
    </source>
</evidence>
<evidence type="ECO:0000256" key="6">
    <source>
        <dbReference type="ARBA" id="ARBA00022723"/>
    </source>
</evidence>
<evidence type="ECO:0000256" key="10">
    <source>
        <dbReference type="ARBA" id="ARBA00023288"/>
    </source>
</evidence>
<protein>
    <submittedName>
        <fullName evidence="15">Aminopeptidase N</fullName>
    </submittedName>
</protein>
<organism evidence="15 16">
    <name type="scientific">Atta colombica</name>
    <dbReference type="NCBI Taxonomy" id="520822"/>
    <lineage>
        <taxon>Eukaryota</taxon>
        <taxon>Metazoa</taxon>
        <taxon>Ecdysozoa</taxon>
        <taxon>Arthropoda</taxon>
        <taxon>Hexapoda</taxon>
        <taxon>Insecta</taxon>
        <taxon>Pterygota</taxon>
        <taxon>Neoptera</taxon>
        <taxon>Endopterygota</taxon>
        <taxon>Hymenoptera</taxon>
        <taxon>Apocrita</taxon>
        <taxon>Aculeata</taxon>
        <taxon>Formicoidea</taxon>
        <taxon>Formicidae</taxon>
        <taxon>Myrmicinae</taxon>
        <taxon>Atta</taxon>
    </lineage>
</organism>
<dbReference type="GO" id="GO:0005615">
    <property type="term" value="C:extracellular space"/>
    <property type="evidence" value="ECO:0007669"/>
    <property type="project" value="TreeGrafter"/>
</dbReference>
<dbReference type="PANTHER" id="PTHR11533:SF18">
    <property type="entry name" value="FI02158P"/>
    <property type="match status" value="1"/>
</dbReference>
<evidence type="ECO:0000256" key="8">
    <source>
        <dbReference type="ARBA" id="ARBA00022833"/>
    </source>
</evidence>
<evidence type="ECO:0000313" key="16">
    <source>
        <dbReference type="Proteomes" id="UP000078540"/>
    </source>
</evidence>
<dbReference type="FunFam" id="2.60.40.1910:FF:000006">
    <property type="entry name" value="Aminopeptidase"/>
    <property type="match status" value="1"/>
</dbReference>
<evidence type="ECO:0000256" key="5">
    <source>
        <dbReference type="ARBA" id="ARBA00022670"/>
    </source>
</evidence>
<dbReference type="Gene3D" id="2.60.40.1910">
    <property type="match status" value="1"/>
</dbReference>
<dbReference type="Proteomes" id="UP000078540">
    <property type="component" value="Unassembled WGS sequence"/>
</dbReference>
<dbReference type="SUPFAM" id="SSF55486">
    <property type="entry name" value="Metalloproteases ('zincins'), catalytic domain"/>
    <property type="match status" value="1"/>
</dbReference>
<dbReference type="InterPro" id="IPR045357">
    <property type="entry name" value="Aminopeptidase_N-like_N"/>
</dbReference>
<evidence type="ECO:0000256" key="9">
    <source>
        <dbReference type="ARBA" id="ARBA00023049"/>
    </source>
</evidence>
<dbReference type="Gene3D" id="2.60.40.1730">
    <property type="entry name" value="tricorn interacting facor f3 domain"/>
    <property type="match status" value="1"/>
</dbReference>
<dbReference type="PRINTS" id="PR00756">
    <property type="entry name" value="ALADIPTASE"/>
</dbReference>
<dbReference type="Pfam" id="PF11838">
    <property type="entry name" value="ERAP1_C"/>
    <property type="match status" value="1"/>
</dbReference>
<gene>
    <name evidence="15" type="ORF">ALC53_04404</name>
</gene>
<dbReference type="InterPro" id="IPR001930">
    <property type="entry name" value="Peptidase_M1"/>
</dbReference>
<evidence type="ECO:0000313" key="15">
    <source>
        <dbReference type="EMBL" id="KYM85819.1"/>
    </source>
</evidence>
<proteinExistence type="inferred from homology"/>
<comment type="similarity">
    <text evidence="3">Belongs to the peptidase M1 family.</text>
</comment>
<feature type="domain" description="Peptidase M1 membrane alanine aminopeptidase" evidence="12">
    <location>
        <begin position="386"/>
        <end position="491"/>
    </location>
</feature>
<keyword evidence="5" id="KW-0645">Protease</keyword>
<dbReference type="Pfam" id="PF01433">
    <property type="entry name" value="Peptidase_M1"/>
    <property type="match status" value="1"/>
</dbReference>
<dbReference type="GO" id="GO:0005737">
    <property type="term" value="C:cytoplasm"/>
    <property type="evidence" value="ECO:0007669"/>
    <property type="project" value="TreeGrafter"/>
</dbReference>
<evidence type="ECO:0000259" key="12">
    <source>
        <dbReference type="Pfam" id="PF01433"/>
    </source>
</evidence>
<dbReference type="GO" id="GO:0005886">
    <property type="term" value="C:plasma membrane"/>
    <property type="evidence" value="ECO:0007669"/>
    <property type="project" value="UniProtKB-SubCell"/>
</dbReference>
<keyword evidence="10" id="KW-0449">Lipoprotein</keyword>
<dbReference type="GO" id="GO:0006508">
    <property type="term" value="P:proteolysis"/>
    <property type="evidence" value="ECO:0007669"/>
    <property type="project" value="UniProtKB-KW"/>
</dbReference>
<evidence type="ECO:0000256" key="1">
    <source>
        <dbReference type="ARBA" id="ARBA00001947"/>
    </source>
</evidence>
<evidence type="ECO:0000256" key="4">
    <source>
        <dbReference type="ARBA" id="ARBA00022622"/>
    </source>
</evidence>
<keyword evidence="15" id="KW-0031">Aminopeptidase</keyword>
<sequence>MDDPPIALSGPESDSRGDTSCETGTGVFFRAFPSLFGDQANEEPFERQFARGYAITQSFQRFSQTTPRGSCFFFKEYQGQPVRRCGSFCTIMMWATLLLELVLLLMITSGLPRSISDVKGRWKRSIDLNDVYYTKMRQYRLPSEVIPISYLVDIKIPFIESNQFNGRVKINLTWSDTSDRITLNVHPNLEISVVAVRLLKLPADEPIGDELYFNIARTERQNRKSWYIIYLEQMLKNGSACEVDITYFGNLTTNETTGLYKSAYMDSEGRKHPFIATYLQLDNAQKMFPCMDEPPYKATFKLSILYPKGLTARTNTPTIFARESSDKIEEEFAETPRMSTNQFALVISDLQNIEPTKEINEMNRKRLQVKIWGRKEFMESLLNVPNKVVKIINYLQDYFNTSLGLPKLDLMAIPMYSTCKASDNWGLMFFKESELSSSLIWTTTNELLYQWIGQSVTPYRRNDAPVNKALNSFLASMATIDLNPNEMEGKWPMTMLYPLYYEFAQTAPFSRVAGIRQEATWTKDRRTFFANDIFTYLNDVANETNNLPPGLTINSIAASWINRDRVPLVTVIRDYETGKINLTQKVYLRDIPPQSTAKVSYQWDIPIVMQAQNKLNFHNTKPTVWLKKENEPKNYTISDITDKDNFIIVNPEEIGMFPVNYDTCNWRMLSQYLQGPDREKIPPLTRAKLLHDAWNLAYAGELCFGIAMNMTLFLKEEKSHVVWEPVFTMINHIGRRIEGLDVYLKFEAYIRSLLKPLYLELGENPQLDEPSWKIHMRGLMQNFLCRAGYEPCVMEARNQFKKWLTDEEPDKGNPVANKFLCPVFKWGTDEEWEFGLQRVINFPKTSLARKQNERTYLLKTLAGCPKDANKIERLLQVAVLDRNENFTDSDIHLIFSMLTGSATGYKTLFNFLLDHWYTVKEQFENKTFLWDGIVNFATSSFNTQEGYDKVSKLYMDHQDEFESADAIIKKALKIINQETKWNEENVPVIDNWLMKNLSKEDLEAIAPSTSPSSILSTTNIPTTIKQLDTEIRFHG</sequence>
<evidence type="ECO:0000259" key="14">
    <source>
        <dbReference type="Pfam" id="PF17900"/>
    </source>
</evidence>
<keyword evidence="4" id="KW-0325">Glycoprotein</keyword>
<comment type="subcellular location">
    <subcellularLocation>
        <location evidence="2">Cell membrane</location>
        <topology evidence="2">Lipid-anchor</topology>
        <topology evidence="2">GPI-anchor</topology>
    </subcellularLocation>
</comment>
<reference evidence="15 16" key="1">
    <citation type="submission" date="2015-09" db="EMBL/GenBank/DDBJ databases">
        <title>Atta colombica WGS genome.</title>
        <authorList>
            <person name="Nygaard S."/>
            <person name="Hu H."/>
            <person name="Boomsma J."/>
            <person name="Zhang G."/>
        </authorList>
    </citation>
    <scope>NUCLEOTIDE SEQUENCE [LARGE SCALE GENOMIC DNA]</scope>
    <source>
        <strain evidence="15">Treedump-2</strain>
        <tissue evidence="15">Whole body</tissue>
    </source>
</reference>
<keyword evidence="8" id="KW-0862">Zinc</keyword>
<dbReference type="Gene3D" id="1.10.390.10">
    <property type="entry name" value="Neutral Protease Domain 2"/>
    <property type="match status" value="1"/>
</dbReference>
<dbReference type="FunFam" id="1.25.50.20:FF:000005">
    <property type="entry name" value="Aminopeptidase N-like protein"/>
    <property type="match status" value="1"/>
</dbReference>
<feature type="domain" description="Aminopeptidase N-like N-terminal" evidence="14">
    <location>
        <begin position="147"/>
        <end position="340"/>
    </location>
</feature>
<dbReference type="InterPro" id="IPR042097">
    <property type="entry name" value="Aminopeptidase_N-like_N_sf"/>
</dbReference>
<evidence type="ECO:0000256" key="2">
    <source>
        <dbReference type="ARBA" id="ARBA00004609"/>
    </source>
</evidence>
<dbReference type="Gene3D" id="1.25.50.20">
    <property type="match status" value="1"/>
</dbReference>
<dbReference type="InterPro" id="IPR014782">
    <property type="entry name" value="Peptidase_M1_dom"/>
</dbReference>
<dbReference type="SUPFAM" id="SSF63737">
    <property type="entry name" value="Leukotriene A4 hydrolase N-terminal domain"/>
    <property type="match status" value="1"/>
</dbReference>
<keyword evidence="7" id="KW-0378">Hydrolase</keyword>
<dbReference type="AlphaFoldDB" id="A0A195BLM7"/>
<dbReference type="InterPro" id="IPR050344">
    <property type="entry name" value="Peptidase_M1_aminopeptidases"/>
</dbReference>
<keyword evidence="16" id="KW-1185">Reference proteome</keyword>
<keyword evidence="4" id="KW-0472">Membrane</keyword>
<dbReference type="GO" id="GO:0004177">
    <property type="term" value="F:aminopeptidase activity"/>
    <property type="evidence" value="ECO:0007669"/>
    <property type="project" value="UniProtKB-KW"/>
</dbReference>
<dbReference type="EMBL" id="KQ976449">
    <property type="protein sequence ID" value="KYM85819.1"/>
    <property type="molecule type" value="Genomic_DNA"/>
</dbReference>
<dbReference type="InterPro" id="IPR024571">
    <property type="entry name" value="ERAP1-like_C_dom"/>
</dbReference>